<dbReference type="EMBL" id="JABAIM010000001">
    <property type="protein sequence ID" value="NLR73585.1"/>
    <property type="molecule type" value="Genomic_DNA"/>
</dbReference>
<feature type="transmembrane region" description="Helical" evidence="1">
    <location>
        <begin position="40"/>
        <end position="73"/>
    </location>
</feature>
<sequence length="86" mass="9311">MFEQTTLTISRWLYGLTITSCAVWLAWLCFAHLPLWGALFLLPVLCMLAAMVGAPLLAAASLLAGTMGALLMLMVRRWTASPRSGA</sequence>
<dbReference type="Proteomes" id="UP000587991">
    <property type="component" value="Unassembled WGS sequence"/>
</dbReference>
<organism evidence="2 3">
    <name type="scientific">Leeia aquatica</name>
    <dbReference type="NCBI Taxonomy" id="2725557"/>
    <lineage>
        <taxon>Bacteria</taxon>
        <taxon>Pseudomonadati</taxon>
        <taxon>Pseudomonadota</taxon>
        <taxon>Betaproteobacteria</taxon>
        <taxon>Neisseriales</taxon>
        <taxon>Leeiaceae</taxon>
        <taxon>Leeia</taxon>
    </lineage>
</organism>
<feature type="transmembrane region" description="Helical" evidence="1">
    <location>
        <begin position="12"/>
        <end position="34"/>
    </location>
</feature>
<accession>A0A847S4B0</accession>
<name>A0A847S4B0_9NEIS</name>
<keyword evidence="1" id="KW-0812">Transmembrane</keyword>
<evidence type="ECO:0000313" key="3">
    <source>
        <dbReference type="Proteomes" id="UP000587991"/>
    </source>
</evidence>
<keyword evidence="1" id="KW-0472">Membrane</keyword>
<protein>
    <submittedName>
        <fullName evidence="2">Uncharacterized protein</fullName>
    </submittedName>
</protein>
<reference evidence="2 3" key="1">
    <citation type="submission" date="2020-04" db="EMBL/GenBank/DDBJ databases">
        <title>Draft genome of Leeia sp. IMCC25680.</title>
        <authorList>
            <person name="Song J."/>
            <person name="Cho J.-C."/>
        </authorList>
    </citation>
    <scope>NUCLEOTIDE SEQUENCE [LARGE SCALE GENOMIC DNA]</scope>
    <source>
        <strain evidence="2 3">IMCC25680</strain>
    </source>
</reference>
<keyword evidence="1" id="KW-1133">Transmembrane helix</keyword>
<keyword evidence="3" id="KW-1185">Reference proteome</keyword>
<evidence type="ECO:0000313" key="2">
    <source>
        <dbReference type="EMBL" id="NLR73585.1"/>
    </source>
</evidence>
<gene>
    <name evidence="2" type="ORF">HF682_00215</name>
</gene>
<comment type="caution">
    <text evidence="2">The sequence shown here is derived from an EMBL/GenBank/DDBJ whole genome shotgun (WGS) entry which is preliminary data.</text>
</comment>
<dbReference type="AlphaFoldDB" id="A0A847S4B0"/>
<proteinExistence type="predicted"/>
<evidence type="ECO:0000256" key="1">
    <source>
        <dbReference type="SAM" id="Phobius"/>
    </source>
</evidence>